<evidence type="ECO:0000256" key="4">
    <source>
        <dbReference type="ARBA" id="ARBA00022676"/>
    </source>
</evidence>
<keyword evidence="4 12" id="KW-0328">Glycosyltransferase</keyword>
<evidence type="ECO:0000256" key="12">
    <source>
        <dbReference type="RuleBase" id="RU003832"/>
    </source>
</evidence>
<dbReference type="Gene3D" id="3.40.50.11660">
    <property type="entry name" value="Glycosyl transferase family 10, C-terminal domain"/>
    <property type="match status" value="1"/>
</dbReference>
<protein>
    <recommendedName>
        <fullName evidence="12">Fucosyltransferase</fullName>
        <ecNumber evidence="12">2.4.1.-</ecNumber>
    </recommendedName>
</protein>
<gene>
    <name evidence="16" type="primary">LOC106810979</name>
</gene>
<comment type="pathway">
    <text evidence="2">Protein modification; protein glycosylation.</text>
</comment>
<evidence type="ECO:0000256" key="8">
    <source>
        <dbReference type="ARBA" id="ARBA00022989"/>
    </source>
</evidence>
<reference evidence="16" key="1">
    <citation type="submission" date="2025-08" db="UniProtKB">
        <authorList>
            <consortium name="RefSeq"/>
        </authorList>
    </citation>
    <scope>IDENTIFICATION</scope>
</reference>
<evidence type="ECO:0000259" key="13">
    <source>
        <dbReference type="Pfam" id="PF00852"/>
    </source>
</evidence>
<dbReference type="InterPro" id="IPR001503">
    <property type="entry name" value="Glyco_trans_10"/>
</dbReference>
<evidence type="ECO:0000256" key="1">
    <source>
        <dbReference type="ARBA" id="ARBA00004447"/>
    </source>
</evidence>
<dbReference type="GeneID" id="106810979"/>
<keyword evidence="7" id="KW-0735">Signal-anchor</keyword>
<comment type="subcellular location">
    <subcellularLocation>
        <location evidence="1 12">Golgi apparatus</location>
        <location evidence="1 12">Golgi stack membrane</location>
        <topology evidence="1 12">Single-pass type II membrane protein</topology>
    </subcellularLocation>
</comment>
<dbReference type="InterPro" id="IPR031481">
    <property type="entry name" value="Glyco_tran_10_N"/>
</dbReference>
<dbReference type="Pfam" id="PF00852">
    <property type="entry name" value="Glyco_transf_10"/>
    <property type="match status" value="1"/>
</dbReference>
<organism evidence="15 16">
    <name type="scientific">Priapulus caudatus</name>
    <name type="common">Priapulid worm</name>
    <dbReference type="NCBI Taxonomy" id="37621"/>
    <lineage>
        <taxon>Eukaryota</taxon>
        <taxon>Metazoa</taxon>
        <taxon>Ecdysozoa</taxon>
        <taxon>Scalidophora</taxon>
        <taxon>Priapulida</taxon>
        <taxon>Priapulimorpha</taxon>
        <taxon>Priapulimorphida</taxon>
        <taxon>Priapulidae</taxon>
        <taxon>Priapulus</taxon>
    </lineage>
</organism>
<evidence type="ECO:0000313" key="15">
    <source>
        <dbReference type="Proteomes" id="UP000695022"/>
    </source>
</evidence>
<name>A0ABM1ECQ0_PRICU</name>
<evidence type="ECO:0000256" key="3">
    <source>
        <dbReference type="ARBA" id="ARBA00008919"/>
    </source>
</evidence>
<dbReference type="Pfam" id="PF17039">
    <property type="entry name" value="Glyco_tran_10_N"/>
    <property type="match status" value="1"/>
</dbReference>
<keyword evidence="6 12" id="KW-0812">Transmembrane</keyword>
<evidence type="ECO:0000313" key="16">
    <source>
        <dbReference type="RefSeq" id="XP_014669971.1"/>
    </source>
</evidence>
<comment type="similarity">
    <text evidence="3 12">Belongs to the glycosyltransferase 10 family.</text>
</comment>
<sequence>MQCLVKTFLCCVAVGVGVTALLCSYIYIEFQLQLPSWPAVHFGFHGNTGQQLLASSVPAGFKIITFGSSYFSNDEWPILSQTEQFSHCPTRACFIFPQSYYYEHQWLRDTADAVVFHPRDPLLSQKLYWLSGRARPQRQRWITHIQESPLNIDGATSRLRLVCNWTMSYRSDADIYAPYGQFYLNANASSSSVDSVRPDRDYGDGKTGFVAIVVSHCSTPNRRELYWETLSKYVPVDVYGLCSKSNSSCTGPQNHPSCMEDIVKRYKFYLAFENSNCREYITEKFWHNALEWDVVPIVRGAPRTDYERFAPPGSFIHVNDFSSVEKLAEYLQELNVDSEAYNKYFRWKQLGWISNNISASFCRLCEALHDVTRPVKSYGYLNQWWNESDCWKQRGFTSVG</sequence>
<accession>A0ABM1ECQ0</accession>
<evidence type="ECO:0000256" key="11">
    <source>
        <dbReference type="ARBA" id="ARBA00023180"/>
    </source>
</evidence>
<feature type="transmembrane region" description="Helical" evidence="12">
    <location>
        <begin position="7"/>
        <end position="28"/>
    </location>
</feature>
<keyword evidence="10 12" id="KW-0472">Membrane</keyword>
<feature type="domain" description="Fucosyltransferase N-terminal" evidence="14">
    <location>
        <begin position="78"/>
        <end position="180"/>
    </location>
</feature>
<evidence type="ECO:0000256" key="5">
    <source>
        <dbReference type="ARBA" id="ARBA00022679"/>
    </source>
</evidence>
<keyword evidence="5 12" id="KW-0808">Transferase</keyword>
<keyword evidence="8 12" id="KW-1133">Transmembrane helix</keyword>
<feature type="domain" description="Fucosyltransferase C-terminal" evidence="13">
    <location>
        <begin position="205"/>
        <end position="384"/>
    </location>
</feature>
<evidence type="ECO:0000256" key="7">
    <source>
        <dbReference type="ARBA" id="ARBA00022968"/>
    </source>
</evidence>
<dbReference type="InterPro" id="IPR038577">
    <property type="entry name" value="GT10-like_C_sf"/>
</dbReference>
<dbReference type="RefSeq" id="XP_014669971.1">
    <property type="nucleotide sequence ID" value="XM_014814485.1"/>
</dbReference>
<dbReference type="PANTHER" id="PTHR48438">
    <property type="entry name" value="ALPHA-(1,3)-FUCOSYLTRANSFERASE C-RELATED"/>
    <property type="match status" value="1"/>
</dbReference>
<proteinExistence type="inferred from homology"/>
<keyword evidence="11" id="KW-0325">Glycoprotein</keyword>
<dbReference type="PANTHER" id="PTHR48438:SF1">
    <property type="entry name" value="ALPHA-(1,3)-FUCOSYLTRANSFERASE C-RELATED"/>
    <property type="match status" value="1"/>
</dbReference>
<dbReference type="InterPro" id="IPR055270">
    <property type="entry name" value="Glyco_tran_10_C"/>
</dbReference>
<evidence type="ECO:0000256" key="9">
    <source>
        <dbReference type="ARBA" id="ARBA00023034"/>
    </source>
</evidence>
<keyword evidence="9 12" id="KW-0333">Golgi apparatus</keyword>
<dbReference type="SUPFAM" id="SSF53756">
    <property type="entry name" value="UDP-Glycosyltransferase/glycogen phosphorylase"/>
    <property type="match status" value="1"/>
</dbReference>
<evidence type="ECO:0000259" key="14">
    <source>
        <dbReference type="Pfam" id="PF17039"/>
    </source>
</evidence>
<dbReference type="Proteomes" id="UP000695022">
    <property type="component" value="Unplaced"/>
</dbReference>
<keyword evidence="15" id="KW-1185">Reference proteome</keyword>
<evidence type="ECO:0000256" key="10">
    <source>
        <dbReference type="ARBA" id="ARBA00023136"/>
    </source>
</evidence>
<evidence type="ECO:0000256" key="6">
    <source>
        <dbReference type="ARBA" id="ARBA00022692"/>
    </source>
</evidence>
<evidence type="ECO:0000256" key="2">
    <source>
        <dbReference type="ARBA" id="ARBA00004922"/>
    </source>
</evidence>
<dbReference type="EC" id="2.4.1.-" evidence="12"/>